<dbReference type="InterPro" id="IPR019270">
    <property type="entry name" value="DUF2283"/>
</dbReference>
<evidence type="ECO:0000313" key="2">
    <source>
        <dbReference type="Proteomes" id="UP000727456"/>
    </source>
</evidence>
<proteinExistence type="predicted"/>
<organism evidence="1 2">
    <name type="scientific">Sphingomonas vulcanisoli</name>
    <dbReference type="NCBI Taxonomy" id="1658060"/>
    <lineage>
        <taxon>Bacteria</taxon>
        <taxon>Pseudomonadati</taxon>
        <taxon>Pseudomonadota</taxon>
        <taxon>Alphaproteobacteria</taxon>
        <taxon>Sphingomonadales</taxon>
        <taxon>Sphingomonadaceae</taxon>
        <taxon>Sphingomonas</taxon>
    </lineage>
</organism>
<keyword evidence="2" id="KW-1185">Reference proteome</keyword>
<dbReference type="PANTHER" id="PTHR37029:SF1">
    <property type="entry name" value="SSR1768 PROTEIN"/>
    <property type="match status" value="1"/>
</dbReference>
<gene>
    <name evidence="1" type="ORF">FHS31_000232</name>
</gene>
<dbReference type="PANTHER" id="PTHR37029">
    <property type="entry name" value="SSR1768 PROTEIN"/>
    <property type="match status" value="1"/>
</dbReference>
<evidence type="ECO:0000313" key="1">
    <source>
        <dbReference type="EMBL" id="NIJ06650.1"/>
    </source>
</evidence>
<reference evidence="1 2" key="1">
    <citation type="submission" date="2020-03" db="EMBL/GenBank/DDBJ databases">
        <title>Genomic Encyclopedia of Type Strains, Phase III (KMG-III): the genomes of soil and plant-associated and newly described type strains.</title>
        <authorList>
            <person name="Whitman W."/>
        </authorList>
    </citation>
    <scope>NUCLEOTIDE SEQUENCE [LARGE SCALE GENOMIC DNA]</scope>
    <source>
        <strain evidence="1 2">CECT 8804</strain>
    </source>
</reference>
<accession>A0ABX0TPV7</accession>
<comment type="caution">
    <text evidence="1">The sequence shown here is derived from an EMBL/GenBank/DDBJ whole genome shotgun (WGS) entry which is preliminary data.</text>
</comment>
<dbReference type="Proteomes" id="UP000727456">
    <property type="component" value="Unassembled WGS sequence"/>
</dbReference>
<dbReference type="RefSeq" id="WP_167071219.1">
    <property type="nucleotide sequence ID" value="NZ_JAAOZC010000001.1"/>
</dbReference>
<protein>
    <submittedName>
        <fullName evidence="1">Uncharacterized protein YuzE</fullName>
    </submittedName>
</protein>
<name>A0ABX0TPV7_9SPHN</name>
<sequence length="68" mass="7327">MKLHYYPETDSLYIELKPDAGAETREIADGLNADFASDGTIVGLDIDRASQTLDLSTLETGSLPLRAA</sequence>
<dbReference type="EMBL" id="JAAOZC010000001">
    <property type="protein sequence ID" value="NIJ06650.1"/>
    <property type="molecule type" value="Genomic_DNA"/>
</dbReference>
<dbReference type="Pfam" id="PF10049">
    <property type="entry name" value="DUF2283"/>
    <property type="match status" value="1"/>
</dbReference>